<dbReference type="Proteomes" id="UP000254337">
    <property type="component" value="Chromosome"/>
</dbReference>
<evidence type="ECO:0000259" key="3">
    <source>
        <dbReference type="Pfam" id="PF00892"/>
    </source>
</evidence>
<evidence type="ECO:0000313" key="5">
    <source>
        <dbReference type="Proteomes" id="UP000254337"/>
    </source>
</evidence>
<keyword evidence="2" id="KW-1133">Transmembrane helix</keyword>
<feature type="domain" description="EamA" evidence="3">
    <location>
        <begin position="1"/>
        <end position="129"/>
    </location>
</feature>
<dbReference type="EMBL" id="CP029462">
    <property type="protein sequence ID" value="AXL22346.1"/>
    <property type="molecule type" value="Genomic_DNA"/>
</dbReference>
<dbReference type="OrthoDB" id="9814238at2"/>
<dbReference type="InterPro" id="IPR037185">
    <property type="entry name" value="EmrE-like"/>
</dbReference>
<dbReference type="Gene3D" id="1.10.3730.20">
    <property type="match status" value="1"/>
</dbReference>
<gene>
    <name evidence="4" type="ORF">DKB62_02745</name>
</gene>
<keyword evidence="2" id="KW-0812">Transmembrane</keyword>
<feature type="transmembrane region" description="Helical" evidence="2">
    <location>
        <begin position="54"/>
        <end position="75"/>
    </location>
</feature>
<sequence>MMILAMLIFGTIGIFVRYIPLPSSVIAVGRGIIGTAFLFLFIKGKGIPISWPDIRQNLLLLCLSGAALCGNWTFLFEAYRYTSIATATLCYYMAPIIVILVSPIFLKEKLTARKFLCVLTALAGMVLVSGIGQEGGSANMTGVFFGLCAACCYACIVIFNKKIKPMAAYDKTIVQLGLGALLLMPYVLLTENVTALDASPFSLAMFLVVGVVHTGFAYVFYFGSMQSLKAQTIALFSYLDPIFAILLSAVVLGEPLGMTSIIGAVLVLGSTLVSELKA</sequence>
<feature type="domain" description="EamA" evidence="3">
    <location>
        <begin position="141"/>
        <end position="273"/>
    </location>
</feature>
<evidence type="ECO:0000256" key="1">
    <source>
        <dbReference type="ARBA" id="ARBA00007362"/>
    </source>
</evidence>
<organism evidence="4 5">
    <name type="scientific">Megasphaera stantonii</name>
    <dbReference type="NCBI Taxonomy" id="2144175"/>
    <lineage>
        <taxon>Bacteria</taxon>
        <taxon>Bacillati</taxon>
        <taxon>Bacillota</taxon>
        <taxon>Negativicutes</taxon>
        <taxon>Veillonellales</taxon>
        <taxon>Veillonellaceae</taxon>
        <taxon>Megasphaera</taxon>
    </lineage>
</organism>
<dbReference type="KEGG" id="meg:DKB62_02745"/>
<feature type="transmembrane region" description="Helical" evidence="2">
    <location>
        <begin position="258"/>
        <end position="276"/>
    </location>
</feature>
<protein>
    <submittedName>
        <fullName evidence="4">EamA/RhaT family transporter</fullName>
    </submittedName>
</protein>
<keyword evidence="2" id="KW-0472">Membrane</keyword>
<dbReference type="AlphaFoldDB" id="A0A346B2K3"/>
<name>A0A346B2K3_9FIRM</name>
<feature type="transmembrane region" description="Helical" evidence="2">
    <location>
        <begin position="115"/>
        <end position="132"/>
    </location>
</feature>
<accession>A0A346B2K3</accession>
<evidence type="ECO:0000313" key="4">
    <source>
        <dbReference type="EMBL" id="AXL22346.1"/>
    </source>
</evidence>
<feature type="transmembrane region" description="Helical" evidence="2">
    <location>
        <begin position="138"/>
        <end position="160"/>
    </location>
</feature>
<dbReference type="SUPFAM" id="SSF103481">
    <property type="entry name" value="Multidrug resistance efflux transporter EmrE"/>
    <property type="match status" value="2"/>
</dbReference>
<comment type="similarity">
    <text evidence="1">Belongs to the EamA transporter family.</text>
</comment>
<dbReference type="Pfam" id="PF00892">
    <property type="entry name" value="EamA"/>
    <property type="match status" value="2"/>
</dbReference>
<evidence type="ECO:0000256" key="2">
    <source>
        <dbReference type="SAM" id="Phobius"/>
    </source>
</evidence>
<proteinExistence type="inferred from homology"/>
<feature type="transmembrane region" description="Helical" evidence="2">
    <location>
        <begin position="201"/>
        <end position="221"/>
    </location>
</feature>
<feature type="transmembrane region" description="Helical" evidence="2">
    <location>
        <begin position="172"/>
        <end position="189"/>
    </location>
</feature>
<feature type="transmembrane region" description="Helical" evidence="2">
    <location>
        <begin position="25"/>
        <end position="42"/>
    </location>
</feature>
<dbReference type="GO" id="GO:0016020">
    <property type="term" value="C:membrane"/>
    <property type="evidence" value="ECO:0007669"/>
    <property type="project" value="InterPro"/>
</dbReference>
<feature type="transmembrane region" description="Helical" evidence="2">
    <location>
        <begin position="233"/>
        <end position="252"/>
    </location>
</feature>
<dbReference type="PANTHER" id="PTHR22911:SF102">
    <property type="entry name" value="MEMBRANE PROTEIN"/>
    <property type="match status" value="1"/>
</dbReference>
<dbReference type="InterPro" id="IPR000620">
    <property type="entry name" value="EamA_dom"/>
</dbReference>
<dbReference type="PANTHER" id="PTHR22911">
    <property type="entry name" value="ACYL-MALONYL CONDENSING ENZYME-RELATED"/>
    <property type="match status" value="1"/>
</dbReference>
<feature type="transmembrane region" description="Helical" evidence="2">
    <location>
        <begin position="81"/>
        <end position="106"/>
    </location>
</feature>
<keyword evidence="5" id="KW-1185">Reference proteome</keyword>
<reference evidence="4 5" key="1">
    <citation type="submission" date="2018-05" db="EMBL/GenBank/DDBJ databases">
        <title>Complete genome sequence of Megasphaera sp. AJH120T, isolated from the ceca of a chicken.</title>
        <authorList>
            <person name="Maki J."/>
            <person name="Looft T."/>
        </authorList>
    </citation>
    <scope>NUCLEOTIDE SEQUENCE [LARGE SCALE GENOMIC DNA]</scope>
    <source>
        <strain evidence="4 5">AJH120</strain>
    </source>
</reference>